<protein>
    <submittedName>
        <fullName evidence="1">Uncharacterized protein</fullName>
    </submittedName>
</protein>
<dbReference type="AlphaFoldDB" id="A0A6A6GZB4"/>
<sequence>MTAPRPPPLEVELIDLETQTWEALKTSGNDLIPFLSPDCVMLLPGSTIFSSDSSPTLKEILRRSDMKPWTRYKILHPRVVPLARGGFLGGGDSAAVCYEVEAERGDSGVYEALITSVWRRDGEGVWRMCVHQQTPKLV</sequence>
<organism evidence="1 2">
    <name type="scientific">Viridothelium virens</name>
    <name type="common">Speckled blister lichen</name>
    <name type="synonym">Trypethelium virens</name>
    <dbReference type="NCBI Taxonomy" id="1048519"/>
    <lineage>
        <taxon>Eukaryota</taxon>
        <taxon>Fungi</taxon>
        <taxon>Dikarya</taxon>
        <taxon>Ascomycota</taxon>
        <taxon>Pezizomycotina</taxon>
        <taxon>Dothideomycetes</taxon>
        <taxon>Dothideomycetes incertae sedis</taxon>
        <taxon>Trypetheliales</taxon>
        <taxon>Trypetheliaceae</taxon>
        <taxon>Viridothelium</taxon>
    </lineage>
</organism>
<gene>
    <name evidence="1" type="ORF">EV356DRAFT_508266</name>
</gene>
<dbReference type="EMBL" id="ML991837">
    <property type="protein sequence ID" value="KAF2230663.1"/>
    <property type="molecule type" value="Genomic_DNA"/>
</dbReference>
<dbReference type="OrthoDB" id="2865667at2759"/>
<evidence type="ECO:0000313" key="1">
    <source>
        <dbReference type="EMBL" id="KAF2230663.1"/>
    </source>
</evidence>
<dbReference type="SUPFAM" id="SSF54427">
    <property type="entry name" value="NTF2-like"/>
    <property type="match status" value="1"/>
</dbReference>
<evidence type="ECO:0000313" key="2">
    <source>
        <dbReference type="Proteomes" id="UP000800092"/>
    </source>
</evidence>
<proteinExistence type="predicted"/>
<reference evidence="1" key="1">
    <citation type="journal article" date="2020" name="Stud. Mycol.">
        <title>101 Dothideomycetes genomes: a test case for predicting lifestyles and emergence of pathogens.</title>
        <authorList>
            <person name="Haridas S."/>
            <person name="Albert R."/>
            <person name="Binder M."/>
            <person name="Bloem J."/>
            <person name="Labutti K."/>
            <person name="Salamov A."/>
            <person name="Andreopoulos B."/>
            <person name="Baker S."/>
            <person name="Barry K."/>
            <person name="Bills G."/>
            <person name="Bluhm B."/>
            <person name="Cannon C."/>
            <person name="Castanera R."/>
            <person name="Culley D."/>
            <person name="Daum C."/>
            <person name="Ezra D."/>
            <person name="Gonzalez J."/>
            <person name="Henrissat B."/>
            <person name="Kuo A."/>
            <person name="Liang C."/>
            <person name="Lipzen A."/>
            <person name="Lutzoni F."/>
            <person name="Magnuson J."/>
            <person name="Mondo S."/>
            <person name="Nolan M."/>
            <person name="Ohm R."/>
            <person name="Pangilinan J."/>
            <person name="Park H.-J."/>
            <person name="Ramirez L."/>
            <person name="Alfaro M."/>
            <person name="Sun H."/>
            <person name="Tritt A."/>
            <person name="Yoshinaga Y."/>
            <person name="Zwiers L.-H."/>
            <person name="Turgeon B."/>
            <person name="Goodwin S."/>
            <person name="Spatafora J."/>
            <person name="Crous P."/>
            <person name="Grigoriev I."/>
        </authorList>
    </citation>
    <scope>NUCLEOTIDE SEQUENCE</scope>
    <source>
        <strain evidence="1">Tuck. ex Michener</strain>
    </source>
</reference>
<dbReference type="InterPro" id="IPR032710">
    <property type="entry name" value="NTF2-like_dom_sf"/>
</dbReference>
<name>A0A6A6GZB4_VIRVR</name>
<keyword evidence="2" id="KW-1185">Reference proteome</keyword>
<accession>A0A6A6GZB4</accession>
<dbReference type="Proteomes" id="UP000800092">
    <property type="component" value="Unassembled WGS sequence"/>
</dbReference>